<reference evidence="4" key="1">
    <citation type="submission" date="2016-10" db="EMBL/GenBank/DDBJ databases">
        <authorList>
            <person name="Varghese N."/>
            <person name="Submissions S."/>
        </authorList>
    </citation>
    <scope>NUCLEOTIDE SEQUENCE [LARGE SCALE GENOMIC DNA]</scope>
    <source>
        <strain evidence="4">DSM 21424</strain>
    </source>
</reference>
<dbReference type="InterPro" id="IPR012938">
    <property type="entry name" value="Glc/Sorbosone_DH"/>
</dbReference>
<dbReference type="InterPro" id="IPR011042">
    <property type="entry name" value="6-blade_b-propeller_TolB-like"/>
</dbReference>
<keyword evidence="4" id="KW-1185">Reference proteome</keyword>
<feature type="signal peptide" evidence="1">
    <location>
        <begin position="1"/>
        <end position="18"/>
    </location>
</feature>
<dbReference type="Proteomes" id="UP000198922">
    <property type="component" value="Unassembled WGS sequence"/>
</dbReference>
<dbReference type="Pfam" id="PF07995">
    <property type="entry name" value="GSDH"/>
    <property type="match status" value="1"/>
</dbReference>
<evidence type="ECO:0000259" key="2">
    <source>
        <dbReference type="Pfam" id="PF07995"/>
    </source>
</evidence>
<name>A0A1G7EV66_9RHOB</name>
<evidence type="ECO:0000313" key="3">
    <source>
        <dbReference type="EMBL" id="SDE67477.1"/>
    </source>
</evidence>
<dbReference type="OrthoDB" id="9770043at2"/>
<dbReference type="Gene3D" id="2.120.10.30">
    <property type="entry name" value="TolB, C-terminal domain"/>
    <property type="match status" value="1"/>
</dbReference>
<dbReference type="PANTHER" id="PTHR19328">
    <property type="entry name" value="HEDGEHOG-INTERACTING PROTEIN"/>
    <property type="match status" value="1"/>
</dbReference>
<feature type="domain" description="Glucose/Sorbosone dehydrogenase" evidence="2">
    <location>
        <begin position="62"/>
        <end position="392"/>
    </location>
</feature>
<dbReference type="SUPFAM" id="SSF50952">
    <property type="entry name" value="Soluble quinoprotein glucose dehydrogenase"/>
    <property type="match status" value="1"/>
</dbReference>
<feature type="chain" id="PRO_5011643524" evidence="1">
    <location>
        <begin position="19"/>
        <end position="399"/>
    </location>
</feature>
<sequence length="399" mass="42798">MRLHPMILAALLPGMACAQGEAAQPVDQGPANADYEPAFENQTRAPKLPDTPVTVETLAEGLEHPWGIAPLPGGGHLVTERPGRLRHIAADGTLSEPIAGLPEIDARRQGGLLDVTLSPEFDADRMVYFTYAKKVDGGTATAAGRGVLSDDLASLSQVEDIWVQSPAADAPMHYGSRITFDGEGHVFVTTGEHFTDEYREMAQTLDNTYGKVVRLNPDGSIPEDNPFVGQDGMDEIWSYGHRNIQGAAVDPATGDYWTIEHGPAGGDELNRPEAGMNYGWPVVSYGLRYDGGPIGSGEPRREGMEEPVYYWDPVIAPGGMLFYEGAAFPEWEGDVLAASLVPGEVVRLTLEDGRVTGEQRLAGGNGRVRDVELTEDGEVLFLIDSEAGAVLRMAPDTSG</sequence>
<dbReference type="AlphaFoldDB" id="A0A1G7EV66"/>
<evidence type="ECO:0000313" key="4">
    <source>
        <dbReference type="Proteomes" id="UP000198922"/>
    </source>
</evidence>
<dbReference type="PANTHER" id="PTHR19328:SF75">
    <property type="entry name" value="ALDOSE SUGAR DEHYDROGENASE YLII"/>
    <property type="match status" value="1"/>
</dbReference>
<protein>
    <submittedName>
        <fullName evidence="3">Glucose/arabinose dehydrogenase, beta-propeller fold</fullName>
    </submittedName>
</protein>
<dbReference type="RefSeq" id="WP_090112086.1">
    <property type="nucleotide sequence ID" value="NZ_FNAT01000003.1"/>
</dbReference>
<keyword evidence="1" id="KW-0732">Signal</keyword>
<gene>
    <name evidence="3" type="ORF">SAMN04488567_2304</name>
</gene>
<dbReference type="STRING" id="521013.SAMN04488567_2304"/>
<organism evidence="3 4">
    <name type="scientific">Limimaricola pyoseonensis</name>
    <dbReference type="NCBI Taxonomy" id="521013"/>
    <lineage>
        <taxon>Bacteria</taxon>
        <taxon>Pseudomonadati</taxon>
        <taxon>Pseudomonadota</taxon>
        <taxon>Alphaproteobacteria</taxon>
        <taxon>Rhodobacterales</taxon>
        <taxon>Paracoccaceae</taxon>
        <taxon>Limimaricola</taxon>
    </lineage>
</organism>
<evidence type="ECO:0000256" key="1">
    <source>
        <dbReference type="SAM" id="SignalP"/>
    </source>
</evidence>
<accession>A0A1G7EV66</accession>
<proteinExistence type="predicted"/>
<dbReference type="InterPro" id="IPR011041">
    <property type="entry name" value="Quinoprot_gluc/sorb_DH_b-prop"/>
</dbReference>
<dbReference type="EMBL" id="FNAT01000003">
    <property type="protein sequence ID" value="SDE67477.1"/>
    <property type="molecule type" value="Genomic_DNA"/>
</dbReference>